<dbReference type="GO" id="GO:0051315">
    <property type="term" value="P:attachment of mitotic spindle microtubules to kinetochore"/>
    <property type="evidence" value="ECO:0007669"/>
    <property type="project" value="TreeGrafter"/>
</dbReference>
<organism evidence="3 4">
    <name type="scientific">Cutaneotrichosporon spelunceum</name>
    <dbReference type="NCBI Taxonomy" id="1672016"/>
    <lineage>
        <taxon>Eukaryota</taxon>
        <taxon>Fungi</taxon>
        <taxon>Dikarya</taxon>
        <taxon>Basidiomycota</taxon>
        <taxon>Agaricomycotina</taxon>
        <taxon>Tremellomycetes</taxon>
        <taxon>Trichosporonales</taxon>
        <taxon>Trichosporonaceae</taxon>
        <taxon>Cutaneotrichosporon</taxon>
    </lineage>
</organism>
<accession>A0AAD3YB98</accession>
<sequence>MSRLSGSRLSGSGILAAHTELYESTAEFLKVTANPTSLALHAVAFRKRAIDGAGKTVDLETFLDPTLVQKRHVEQKRQFRDVKHKFIEQEAKRAFLHAITGRTPEVVRDGEQDELAKQNKVKKARLKATKEEIAAMHAEALELSRQSAAEHARLAEETSEVAALHKSITDMELELARLKSTYPPEKRLTTSEADARLEAQQEELERLTADIACADARGAELRSDHGRRNKEVARLQRDREREEARAAEVRRQREVGGAGVRAHELGRWYAASLVAYRSLMGIKSARAASKNALEIEYVDGPTLHLYFDASGRFEDAALKGDDMELAELVEDARERNEPARLVSAVLAHLRPLT</sequence>
<dbReference type="Pfam" id="PF20882">
    <property type="entry name" value="Sos7"/>
    <property type="match status" value="1"/>
</dbReference>
<reference evidence="3" key="2">
    <citation type="submission" date="2023-06" db="EMBL/GenBank/DDBJ databases">
        <authorList>
            <person name="Kobayashi Y."/>
            <person name="Kayamori A."/>
            <person name="Aoki K."/>
            <person name="Shiwa Y."/>
            <person name="Fujita N."/>
            <person name="Sugita T."/>
            <person name="Iwasaki W."/>
            <person name="Tanaka N."/>
            <person name="Takashima M."/>
        </authorList>
    </citation>
    <scope>NUCLEOTIDE SEQUENCE</scope>
    <source>
        <strain evidence="3">HIS016</strain>
    </source>
</reference>
<dbReference type="GO" id="GO:0000776">
    <property type="term" value="C:kinetochore"/>
    <property type="evidence" value="ECO:0007669"/>
    <property type="project" value="InterPro"/>
</dbReference>
<reference evidence="3" key="1">
    <citation type="journal article" date="2023" name="BMC Genomics">
        <title>Chromosome-level genome assemblies of Cutaneotrichosporon spp. (Trichosporonales, Basidiomycota) reveal imbalanced evolution between nucleotide sequences and chromosome synteny.</title>
        <authorList>
            <person name="Kobayashi Y."/>
            <person name="Kayamori A."/>
            <person name="Aoki K."/>
            <person name="Shiwa Y."/>
            <person name="Matsutani M."/>
            <person name="Fujita N."/>
            <person name="Sugita T."/>
            <person name="Iwasaki W."/>
            <person name="Tanaka N."/>
            <person name="Takashima M."/>
        </authorList>
    </citation>
    <scope>NUCLEOTIDE SEQUENCE</scope>
    <source>
        <strain evidence="3">HIS016</strain>
    </source>
</reference>
<comment type="caution">
    <text evidence="3">The sequence shown here is derived from an EMBL/GenBank/DDBJ whole genome shotgun (WGS) entry which is preliminary data.</text>
</comment>
<feature type="coiled-coil region" evidence="1">
    <location>
        <begin position="112"/>
        <end position="146"/>
    </location>
</feature>
<dbReference type="Proteomes" id="UP001222932">
    <property type="component" value="Unassembled WGS sequence"/>
</dbReference>
<evidence type="ECO:0000313" key="4">
    <source>
        <dbReference type="Proteomes" id="UP001222932"/>
    </source>
</evidence>
<gene>
    <name evidence="3" type="ORF">CspeluHIS016_0306360</name>
</gene>
<feature type="coiled-coil region" evidence="1">
    <location>
        <begin position="190"/>
        <end position="252"/>
    </location>
</feature>
<keyword evidence="4" id="KW-1185">Reference proteome</keyword>
<dbReference type="PANTHER" id="PTHR37329">
    <property type="entry name" value="KINETOCHORE PROTEIN SOS7"/>
    <property type="match status" value="1"/>
</dbReference>
<feature type="domain" description="Kinetochore protein Sos7 coiled-coil" evidence="2">
    <location>
        <begin position="78"/>
        <end position="151"/>
    </location>
</feature>
<evidence type="ECO:0000259" key="2">
    <source>
        <dbReference type="Pfam" id="PF20882"/>
    </source>
</evidence>
<evidence type="ECO:0000313" key="3">
    <source>
        <dbReference type="EMBL" id="GMK56796.1"/>
    </source>
</evidence>
<name>A0AAD3YB98_9TREE</name>
<dbReference type="GO" id="GO:0034501">
    <property type="term" value="P:protein localization to kinetochore"/>
    <property type="evidence" value="ECO:0007669"/>
    <property type="project" value="InterPro"/>
</dbReference>
<dbReference type="PANTHER" id="PTHR37329:SF1">
    <property type="entry name" value="KINETOCHORE PROTEIN SOS7"/>
    <property type="match status" value="1"/>
</dbReference>
<protein>
    <recommendedName>
        <fullName evidence="2">Kinetochore protein Sos7 coiled-coil domain-containing protein</fullName>
    </recommendedName>
</protein>
<dbReference type="InterPro" id="IPR048781">
    <property type="entry name" value="Sos7_CC"/>
</dbReference>
<dbReference type="EMBL" id="BTCM01000003">
    <property type="protein sequence ID" value="GMK56796.1"/>
    <property type="molecule type" value="Genomic_DNA"/>
</dbReference>
<proteinExistence type="predicted"/>
<dbReference type="AlphaFoldDB" id="A0AAD3YB98"/>
<dbReference type="InterPro" id="IPR037475">
    <property type="entry name" value="Sos7"/>
</dbReference>
<evidence type="ECO:0000256" key="1">
    <source>
        <dbReference type="SAM" id="Coils"/>
    </source>
</evidence>
<keyword evidence="1" id="KW-0175">Coiled coil</keyword>